<dbReference type="InterPro" id="IPR036271">
    <property type="entry name" value="Tet_transcr_reg_TetR-rel_C_sf"/>
</dbReference>
<dbReference type="EMBL" id="JACHJQ010000001">
    <property type="protein sequence ID" value="MBB4904879.1"/>
    <property type="molecule type" value="Genomic_DNA"/>
</dbReference>
<sequence>MRTLRKDAQRNRDLLVAAARRRYAARGLDVPLEDIAKEAGVSIGTLYNRFPTRGELIEAALACKVANAVELAEKASTMADPWEGFAWFIEHCCELQAADRAYNELCARALPDTPEIDRLKARGHELVLRIVGNAKESGQLRADFEEGDFAFVVWSTTTIINATAATAPDAWRRHLAFLLDGLRADAAHPLPGKALEPDEVAEAMRTLGG</sequence>
<comment type="caution">
    <text evidence="6">The sequence shown here is derived from an EMBL/GenBank/DDBJ whole genome shotgun (WGS) entry which is preliminary data.</text>
</comment>
<dbReference type="SUPFAM" id="SSF48498">
    <property type="entry name" value="Tetracyclin repressor-like, C-terminal domain"/>
    <property type="match status" value="1"/>
</dbReference>
<protein>
    <submittedName>
        <fullName evidence="6">AcrR family transcriptional regulator</fullName>
    </submittedName>
</protein>
<dbReference type="PROSITE" id="PS50977">
    <property type="entry name" value="HTH_TETR_2"/>
    <property type="match status" value="1"/>
</dbReference>
<evidence type="ECO:0000256" key="2">
    <source>
        <dbReference type="ARBA" id="ARBA00023125"/>
    </source>
</evidence>
<evidence type="ECO:0000256" key="4">
    <source>
        <dbReference type="PROSITE-ProRule" id="PRU00335"/>
    </source>
</evidence>
<evidence type="ECO:0000259" key="5">
    <source>
        <dbReference type="PROSITE" id="PS50977"/>
    </source>
</evidence>
<evidence type="ECO:0000313" key="6">
    <source>
        <dbReference type="EMBL" id="MBB4904879.1"/>
    </source>
</evidence>
<dbReference type="Pfam" id="PF00440">
    <property type="entry name" value="TetR_N"/>
    <property type="match status" value="1"/>
</dbReference>
<dbReference type="InterPro" id="IPR049445">
    <property type="entry name" value="TetR_SbtR-like_C"/>
</dbReference>
<dbReference type="PANTHER" id="PTHR30055">
    <property type="entry name" value="HTH-TYPE TRANSCRIPTIONAL REGULATOR RUTR"/>
    <property type="match status" value="1"/>
</dbReference>
<dbReference type="PRINTS" id="PR00455">
    <property type="entry name" value="HTHTETR"/>
</dbReference>
<keyword evidence="1" id="KW-0805">Transcription regulation</keyword>
<keyword evidence="7" id="KW-1185">Reference proteome</keyword>
<keyword evidence="2 4" id="KW-0238">DNA-binding</keyword>
<proteinExistence type="predicted"/>
<dbReference type="GO" id="GO:0003700">
    <property type="term" value="F:DNA-binding transcription factor activity"/>
    <property type="evidence" value="ECO:0007669"/>
    <property type="project" value="TreeGrafter"/>
</dbReference>
<feature type="DNA-binding region" description="H-T-H motif" evidence="4">
    <location>
        <begin position="31"/>
        <end position="50"/>
    </location>
</feature>
<feature type="domain" description="HTH tetR-type" evidence="5">
    <location>
        <begin position="9"/>
        <end position="68"/>
    </location>
</feature>
<dbReference type="InterPro" id="IPR009057">
    <property type="entry name" value="Homeodomain-like_sf"/>
</dbReference>
<dbReference type="AlphaFoldDB" id="A0A7W7Q113"/>
<dbReference type="Pfam" id="PF21597">
    <property type="entry name" value="TetR_C_43"/>
    <property type="match status" value="1"/>
</dbReference>
<name>A0A7W7Q113_9PSEU</name>
<dbReference type="RefSeq" id="WP_184809069.1">
    <property type="nucleotide sequence ID" value="NZ_JACHJQ010000001.1"/>
</dbReference>
<dbReference type="Gene3D" id="1.10.357.10">
    <property type="entry name" value="Tetracycline Repressor, domain 2"/>
    <property type="match status" value="1"/>
</dbReference>
<accession>A0A7W7Q113</accession>
<dbReference type="PANTHER" id="PTHR30055:SF234">
    <property type="entry name" value="HTH-TYPE TRANSCRIPTIONAL REGULATOR BETI"/>
    <property type="match status" value="1"/>
</dbReference>
<organism evidence="6 7">
    <name type="scientific">Actinophytocola algeriensis</name>
    <dbReference type="NCBI Taxonomy" id="1768010"/>
    <lineage>
        <taxon>Bacteria</taxon>
        <taxon>Bacillati</taxon>
        <taxon>Actinomycetota</taxon>
        <taxon>Actinomycetes</taxon>
        <taxon>Pseudonocardiales</taxon>
        <taxon>Pseudonocardiaceae</taxon>
    </lineage>
</organism>
<reference evidence="6 7" key="1">
    <citation type="submission" date="2020-08" db="EMBL/GenBank/DDBJ databases">
        <title>Genomic Encyclopedia of Type Strains, Phase III (KMG-III): the genomes of soil and plant-associated and newly described type strains.</title>
        <authorList>
            <person name="Whitman W."/>
        </authorList>
    </citation>
    <scope>NUCLEOTIDE SEQUENCE [LARGE SCALE GENOMIC DNA]</scope>
    <source>
        <strain evidence="6 7">CECT 8960</strain>
    </source>
</reference>
<evidence type="ECO:0000256" key="1">
    <source>
        <dbReference type="ARBA" id="ARBA00023015"/>
    </source>
</evidence>
<evidence type="ECO:0000256" key="3">
    <source>
        <dbReference type="ARBA" id="ARBA00023163"/>
    </source>
</evidence>
<evidence type="ECO:0000313" key="7">
    <source>
        <dbReference type="Proteomes" id="UP000520767"/>
    </source>
</evidence>
<keyword evidence="3" id="KW-0804">Transcription</keyword>
<dbReference type="SUPFAM" id="SSF46689">
    <property type="entry name" value="Homeodomain-like"/>
    <property type="match status" value="1"/>
</dbReference>
<dbReference type="InterPro" id="IPR050109">
    <property type="entry name" value="HTH-type_TetR-like_transc_reg"/>
</dbReference>
<dbReference type="Proteomes" id="UP000520767">
    <property type="component" value="Unassembled WGS sequence"/>
</dbReference>
<dbReference type="InterPro" id="IPR001647">
    <property type="entry name" value="HTH_TetR"/>
</dbReference>
<gene>
    <name evidence="6" type="ORF">FHR82_001089</name>
</gene>
<dbReference type="GO" id="GO:0000976">
    <property type="term" value="F:transcription cis-regulatory region binding"/>
    <property type="evidence" value="ECO:0007669"/>
    <property type="project" value="TreeGrafter"/>
</dbReference>